<dbReference type="EMBL" id="CP120353">
    <property type="protein sequence ID" value="WET63245.1"/>
    <property type="molecule type" value="Genomic_DNA"/>
</dbReference>
<sequence length="83" mass="9782">MSEVSGIELEKDAAGNNSYVRIDLKKYGDMINPILQRLGVNLSDSNLDEFERDWNKGLSIEEFRQYAKQELRKHFYEKNAQRK</sequence>
<dbReference type="RefSeq" id="WP_005864002.1">
    <property type="nucleotide sequence ID" value="NZ_AP019729.1"/>
</dbReference>
<gene>
    <name evidence="1" type="ORF">ERS852429_03682</name>
    <name evidence="4" type="ORF">GKD59_14720</name>
    <name evidence="2" type="ORF">LI194_11665</name>
    <name evidence="5" type="ORF">P2T59_16265</name>
    <name evidence="3" type="ORF">PN612_17895</name>
</gene>
<dbReference type="Proteomes" id="UP000463337">
    <property type="component" value="Unassembled WGS sequence"/>
</dbReference>
<evidence type="ECO:0000313" key="2">
    <source>
        <dbReference type="EMBL" id="MCB6518455.1"/>
    </source>
</evidence>
<reference evidence="5" key="5">
    <citation type="submission" date="2023-03" db="EMBL/GenBank/DDBJ databases">
        <title>Parabacteroides distasonis, a bacteria resistant against UC.</title>
        <authorList>
            <person name="Dai W."/>
        </authorList>
    </citation>
    <scope>NUCLEOTIDE SEQUENCE</scope>
    <source>
        <strain evidence="5">F1-28</strain>
    </source>
</reference>
<name>A0A174SNQ9_PARDI</name>
<organism evidence="3 8">
    <name type="scientific">Parabacteroides distasonis</name>
    <dbReference type="NCBI Taxonomy" id="823"/>
    <lineage>
        <taxon>Bacteria</taxon>
        <taxon>Pseudomonadati</taxon>
        <taxon>Bacteroidota</taxon>
        <taxon>Bacteroidia</taxon>
        <taxon>Bacteroidales</taxon>
        <taxon>Tannerellaceae</taxon>
        <taxon>Parabacteroides</taxon>
    </lineage>
</organism>
<reference evidence="3" key="4">
    <citation type="submission" date="2023-01" db="EMBL/GenBank/DDBJ databases">
        <title>Human gut microbiome strain richness.</title>
        <authorList>
            <person name="Chen-Liaw A."/>
        </authorList>
    </citation>
    <scope>NUCLEOTIDE SEQUENCE</scope>
    <source>
        <strain evidence="3">D35st1_E5_D35t1_190705</strain>
    </source>
</reference>
<dbReference type="EMBL" id="WKLT01000013">
    <property type="protein sequence ID" value="MRY59134.1"/>
    <property type="molecule type" value="Genomic_DNA"/>
</dbReference>
<evidence type="ECO:0000313" key="1">
    <source>
        <dbReference type="EMBL" id="CUN31187.1"/>
    </source>
</evidence>
<dbReference type="Proteomes" id="UP001198806">
    <property type="component" value="Unassembled WGS sequence"/>
</dbReference>
<dbReference type="GeneID" id="93522858"/>
<protein>
    <submittedName>
        <fullName evidence="3">Uncharacterized protein</fullName>
    </submittedName>
</protein>
<evidence type="ECO:0000313" key="7">
    <source>
        <dbReference type="Proteomes" id="UP000463337"/>
    </source>
</evidence>
<dbReference type="EMBL" id="CYXP01000010">
    <property type="protein sequence ID" value="CUN31187.1"/>
    <property type="molecule type" value="Genomic_DNA"/>
</dbReference>
<evidence type="ECO:0000313" key="6">
    <source>
        <dbReference type="Proteomes" id="UP000095591"/>
    </source>
</evidence>
<dbReference type="EMBL" id="JAJCNI010000012">
    <property type="protein sequence ID" value="MCB6518455.1"/>
    <property type="molecule type" value="Genomic_DNA"/>
</dbReference>
<evidence type="ECO:0000313" key="3">
    <source>
        <dbReference type="EMBL" id="MDB9140362.1"/>
    </source>
</evidence>
<dbReference type="EMBL" id="JAQMPX010000129">
    <property type="protein sequence ID" value="MDB9140362.1"/>
    <property type="molecule type" value="Genomic_DNA"/>
</dbReference>
<accession>A0A174SNQ9</accession>
<dbReference type="AlphaFoldDB" id="A0A174SNQ9"/>
<evidence type="ECO:0000313" key="5">
    <source>
        <dbReference type="EMBL" id="WET63245.1"/>
    </source>
</evidence>
<dbReference type="Proteomes" id="UP001211522">
    <property type="component" value="Unassembled WGS sequence"/>
</dbReference>
<proteinExistence type="predicted"/>
<reference evidence="4 7" key="2">
    <citation type="journal article" date="2019" name="Nat. Med.">
        <title>A library of human gut bacterial isolates paired with longitudinal multiomics data enables mechanistic microbiome research.</title>
        <authorList>
            <person name="Poyet M."/>
            <person name="Groussin M."/>
            <person name="Gibbons S.M."/>
            <person name="Avila-Pacheco J."/>
            <person name="Jiang X."/>
            <person name="Kearney S.M."/>
            <person name="Perrotta A.R."/>
            <person name="Berdy B."/>
            <person name="Zhao S."/>
            <person name="Lieberman T.D."/>
            <person name="Swanson P.K."/>
            <person name="Smith M."/>
            <person name="Roesemann S."/>
            <person name="Alexander J.E."/>
            <person name="Rich S.A."/>
            <person name="Livny J."/>
            <person name="Vlamakis H."/>
            <person name="Clish C."/>
            <person name="Bullock K."/>
            <person name="Deik A."/>
            <person name="Scott J."/>
            <person name="Pierce K.A."/>
            <person name="Xavier R.J."/>
            <person name="Alm E.J."/>
        </authorList>
    </citation>
    <scope>NUCLEOTIDE SEQUENCE [LARGE SCALE GENOMIC DNA]</scope>
    <source>
        <strain evidence="4 7">BIOML-A41</strain>
    </source>
</reference>
<dbReference type="Proteomes" id="UP000095591">
    <property type="component" value="Unassembled WGS sequence"/>
</dbReference>
<evidence type="ECO:0000313" key="8">
    <source>
        <dbReference type="Proteomes" id="UP001211522"/>
    </source>
</evidence>
<evidence type="ECO:0000313" key="4">
    <source>
        <dbReference type="EMBL" id="MRY59134.1"/>
    </source>
</evidence>
<dbReference type="Proteomes" id="UP001221009">
    <property type="component" value="Chromosome"/>
</dbReference>
<reference evidence="2" key="3">
    <citation type="submission" date="2021-10" db="EMBL/GenBank/DDBJ databases">
        <title>Collection of gut derived symbiotic bacterial strains cultured from healthy donors.</title>
        <authorList>
            <person name="Lin H."/>
            <person name="Littmann E."/>
            <person name="Kohout C."/>
            <person name="Pamer E.G."/>
        </authorList>
    </citation>
    <scope>NUCLEOTIDE SEQUENCE</scope>
    <source>
        <strain evidence="2">DFI.2.94</strain>
    </source>
</reference>
<reference evidence="1 6" key="1">
    <citation type="submission" date="2015-09" db="EMBL/GenBank/DDBJ databases">
        <authorList>
            <consortium name="Pathogen Informatics"/>
        </authorList>
    </citation>
    <scope>NUCLEOTIDE SEQUENCE [LARGE SCALE GENOMIC DNA]</scope>
    <source>
        <strain evidence="1 6">2789STDY5608872</strain>
    </source>
</reference>